<comment type="similarity">
    <text evidence="2">Belongs to the EamA transporter family.</text>
</comment>
<feature type="transmembrane region" description="Helical" evidence="6">
    <location>
        <begin position="185"/>
        <end position="207"/>
    </location>
</feature>
<sequence>MNKAGNKMKGIILAITGAVFWGGSGVSAQYIMQEKGVETSWLVSVRILFAGILILCYLYGTEKRQVFAILKNKKDLLGTFIFSFFGVILLQYSFFKAIEVSNAATATILQYLSPIFIVIYLIFESKKIPSKMSMLSIALSLFGTALLVTKGDFTTLSMSPMGLFWGLGAGLFGAFYIIQPRKLMATYGTTTIIGWGMLMGGLMYQLYHPVWKDVPKLDGVTIALISFIVVFGTIFSYICLLKSTRYIPAQFSSLLTSFEPLSSALFSFLFLNAIILPIEILSMGIIIFSVFLLSRSQDNE</sequence>
<dbReference type="GO" id="GO:0016020">
    <property type="term" value="C:membrane"/>
    <property type="evidence" value="ECO:0007669"/>
    <property type="project" value="UniProtKB-SubCell"/>
</dbReference>
<dbReference type="SUPFAM" id="SSF103481">
    <property type="entry name" value="Multidrug resistance efflux transporter EmrE"/>
    <property type="match status" value="2"/>
</dbReference>
<evidence type="ECO:0000256" key="3">
    <source>
        <dbReference type="ARBA" id="ARBA00022692"/>
    </source>
</evidence>
<evidence type="ECO:0000256" key="5">
    <source>
        <dbReference type="ARBA" id="ARBA00023136"/>
    </source>
</evidence>
<feature type="domain" description="EamA" evidence="7">
    <location>
        <begin position="8"/>
        <end position="148"/>
    </location>
</feature>
<dbReference type="PANTHER" id="PTHR32322">
    <property type="entry name" value="INNER MEMBRANE TRANSPORTER"/>
    <property type="match status" value="1"/>
</dbReference>
<feature type="transmembrane region" description="Helical" evidence="6">
    <location>
        <begin position="261"/>
        <end position="294"/>
    </location>
</feature>
<evidence type="ECO:0000313" key="9">
    <source>
        <dbReference type="Proteomes" id="UP000501747"/>
    </source>
</evidence>
<organism evidence="8 9">
    <name type="scientific">Vagococcus hydrophili</name>
    <dbReference type="NCBI Taxonomy" id="2714947"/>
    <lineage>
        <taxon>Bacteria</taxon>
        <taxon>Bacillati</taxon>
        <taxon>Bacillota</taxon>
        <taxon>Bacilli</taxon>
        <taxon>Lactobacillales</taxon>
        <taxon>Enterococcaceae</taxon>
        <taxon>Vagococcus</taxon>
    </lineage>
</organism>
<feature type="transmembrane region" description="Helical" evidence="6">
    <location>
        <begin position="219"/>
        <end position="240"/>
    </location>
</feature>
<dbReference type="PANTHER" id="PTHR32322:SF2">
    <property type="entry name" value="EAMA DOMAIN-CONTAINING PROTEIN"/>
    <property type="match status" value="1"/>
</dbReference>
<dbReference type="Proteomes" id="UP000501747">
    <property type="component" value="Chromosome"/>
</dbReference>
<feature type="domain" description="EamA" evidence="7">
    <location>
        <begin position="161"/>
        <end position="294"/>
    </location>
</feature>
<dbReference type="RefSeq" id="WP_166035789.1">
    <property type="nucleotide sequence ID" value="NZ_CP049887.1"/>
</dbReference>
<dbReference type="InterPro" id="IPR037185">
    <property type="entry name" value="EmrE-like"/>
</dbReference>
<evidence type="ECO:0000256" key="2">
    <source>
        <dbReference type="ARBA" id="ARBA00007362"/>
    </source>
</evidence>
<evidence type="ECO:0000259" key="7">
    <source>
        <dbReference type="Pfam" id="PF00892"/>
    </source>
</evidence>
<keyword evidence="9" id="KW-1185">Reference proteome</keyword>
<feature type="transmembrane region" description="Helical" evidence="6">
    <location>
        <begin position="76"/>
        <end position="94"/>
    </location>
</feature>
<dbReference type="EMBL" id="CP049887">
    <property type="protein sequence ID" value="QIL49502.1"/>
    <property type="molecule type" value="Genomic_DNA"/>
</dbReference>
<evidence type="ECO:0000256" key="1">
    <source>
        <dbReference type="ARBA" id="ARBA00004127"/>
    </source>
</evidence>
<evidence type="ECO:0000256" key="6">
    <source>
        <dbReference type="SAM" id="Phobius"/>
    </source>
</evidence>
<feature type="transmembrane region" description="Helical" evidence="6">
    <location>
        <begin position="41"/>
        <end position="60"/>
    </location>
</feature>
<keyword evidence="5 6" id="KW-0472">Membrane</keyword>
<reference evidence="8 9" key="1">
    <citation type="submission" date="2020-03" db="EMBL/GenBank/DDBJ databases">
        <title>Vagococcus sp. nov., isolated from beetles.</title>
        <authorList>
            <person name="Hyun D.-W."/>
            <person name="Bae J.-W."/>
        </authorList>
    </citation>
    <scope>NUCLEOTIDE SEQUENCE [LARGE SCALE GENOMIC DNA]</scope>
    <source>
        <strain evidence="8 9">HDW17B</strain>
    </source>
</reference>
<accession>A0A6G8AX13</accession>
<dbReference type="Pfam" id="PF00892">
    <property type="entry name" value="EamA"/>
    <property type="match status" value="2"/>
</dbReference>
<proteinExistence type="inferred from homology"/>
<dbReference type="KEGG" id="vhy:G7082_13840"/>
<feature type="transmembrane region" description="Helical" evidence="6">
    <location>
        <begin position="100"/>
        <end position="123"/>
    </location>
</feature>
<keyword evidence="3 6" id="KW-0812">Transmembrane</keyword>
<name>A0A6G8AX13_9ENTE</name>
<gene>
    <name evidence="8" type="ORF">G7082_13840</name>
</gene>
<evidence type="ECO:0000256" key="4">
    <source>
        <dbReference type="ARBA" id="ARBA00022989"/>
    </source>
</evidence>
<dbReference type="InterPro" id="IPR000620">
    <property type="entry name" value="EamA_dom"/>
</dbReference>
<comment type="subcellular location">
    <subcellularLocation>
        <location evidence="1">Endomembrane system</location>
        <topology evidence="1">Multi-pass membrane protein</topology>
    </subcellularLocation>
</comment>
<evidence type="ECO:0000313" key="8">
    <source>
        <dbReference type="EMBL" id="QIL49502.1"/>
    </source>
</evidence>
<keyword evidence="4 6" id="KW-1133">Transmembrane helix</keyword>
<feature type="transmembrane region" description="Helical" evidence="6">
    <location>
        <begin position="161"/>
        <end position="178"/>
    </location>
</feature>
<dbReference type="InterPro" id="IPR050638">
    <property type="entry name" value="AA-Vitamin_Transporters"/>
</dbReference>
<protein>
    <submittedName>
        <fullName evidence="8">EamA family transporter</fullName>
    </submittedName>
</protein>
<dbReference type="AlphaFoldDB" id="A0A6G8AX13"/>